<evidence type="ECO:0000313" key="1">
    <source>
        <dbReference type="EMBL" id="OMP11000.1"/>
    </source>
</evidence>
<organism evidence="1 2">
    <name type="scientific">Corchorus capsularis</name>
    <name type="common">Jute</name>
    <dbReference type="NCBI Taxonomy" id="210143"/>
    <lineage>
        <taxon>Eukaryota</taxon>
        <taxon>Viridiplantae</taxon>
        <taxon>Streptophyta</taxon>
        <taxon>Embryophyta</taxon>
        <taxon>Tracheophyta</taxon>
        <taxon>Spermatophyta</taxon>
        <taxon>Magnoliopsida</taxon>
        <taxon>eudicotyledons</taxon>
        <taxon>Gunneridae</taxon>
        <taxon>Pentapetalae</taxon>
        <taxon>rosids</taxon>
        <taxon>malvids</taxon>
        <taxon>Malvales</taxon>
        <taxon>Malvaceae</taxon>
        <taxon>Grewioideae</taxon>
        <taxon>Apeibeae</taxon>
        <taxon>Corchorus</taxon>
    </lineage>
</organism>
<proteinExistence type="predicted"/>
<comment type="caution">
    <text evidence="1">The sequence shown here is derived from an EMBL/GenBank/DDBJ whole genome shotgun (WGS) entry which is preliminary data.</text>
</comment>
<name>A0A1R3KV94_COCAP</name>
<dbReference type="Proteomes" id="UP000188268">
    <property type="component" value="Unassembled WGS sequence"/>
</dbReference>
<sequence>RIDWTQHCSELADYPASVAVAQNSYKTVSYVLIKTIKNPTTKIVNCLT</sequence>
<dbReference type="Gramene" id="OMP11000">
    <property type="protein sequence ID" value="OMP11000"/>
    <property type="gene ID" value="CCACVL1_00735"/>
</dbReference>
<accession>A0A1R3KV94</accession>
<gene>
    <name evidence="1" type="ORF">CCACVL1_00735</name>
</gene>
<protein>
    <submittedName>
        <fullName evidence="1">Uncharacterized protein</fullName>
    </submittedName>
</protein>
<keyword evidence="2" id="KW-1185">Reference proteome</keyword>
<evidence type="ECO:0000313" key="2">
    <source>
        <dbReference type="Proteomes" id="UP000188268"/>
    </source>
</evidence>
<dbReference type="EMBL" id="AWWV01001726">
    <property type="protein sequence ID" value="OMP11000.1"/>
    <property type="molecule type" value="Genomic_DNA"/>
</dbReference>
<dbReference type="AlphaFoldDB" id="A0A1R3KV94"/>
<reference evidence="1 2" key="1">
    <citation type="submission" date="2013-09" db="EMBL/GenBank/DDBJ databases">
        <title>Corchorus capsularis genome sequencing.</title>
        <authorList>
            <person name="Alam M."/>
            <person name="Haque M.S."/>
            <person name="Islam M.S."/>
            <person name="Emdad E.M."/>
            <person name="Islam M.M."/>
            <person name="Ahmed B."/>
            <person name="Halim A."/>
            <person name="Hossen Q.M.M."/>
            <person name="Hossain M.Z."/>
            <person name="Ahmed R."/>
            <person name="Khan M.M."/>
            <person name="Islam R."/>
            <person name="Rashid M.M."/>
            <person name="Khan S.A."/>
            <person name="Rahman M.S."/>
            <person name="Alam M."/>
        </authorList>
    </citation>
    <scope>NUCLEOTIDE SEQUENCE [LARGE SCALE GENOMIC DNA]</scope>
    <source>
        <strain evidence="2">cv. CVL-1</strain>
        <tissue evidence="1">Whole seedling</tissue>
    </source>
</reference>
<feature type="non-terminal residue" evidence="1">
    <location>
        <position position="1"/>
    </location>
</feature>